<reference evidence="2" key="3">
    <citation type="journal article" date="2016" name="Gigascience">
        <title>De novo construction of an expanded transcriptome assembly for the western tarnished plant bug, Lygus hesperus.</title>
        <authorList>
            <person name="Tassone E.E."/>
            <person name="Geib S.M."/>
            <person name="Hall B."/>
            <person name="Fabrick J.A."/>
            <person name="Brent C.S."/>
            <person name="Hull J.J."/>
        </authorList>
    </citation>
    <scope>NUCLEOTIDE SEQUENCE</scope>
</reference>
<organism evidence="1">
    <name type="scientific">Lygus hesperus</name>
    <name type="common">Western plant bug</name>
    <dbReference type="NCBI Taxonomy" id="30085"/>
    <lineage>
        <taxon>Eukaryota</taxon>
        <taxon>Metazoa</taxon>
        <taxon>Ecdysozoa</taxon>
        <taxon>Arthropoda</taxon>
        <taxon>Hexapoda</taxon>
        <taxon>Insecta</taxon>
        <taxon>Pterygota</taxon>
        <taxon>Neoptera</taxon>
        <taxon>Paraneoptera</taxon>
        <taxon>Hemiptera</taxon>
        <taxon>Heteroptera</taxon>
        <taxon>Panheteroptera</taxon>
        <taxon>Cimicomorpha</taxon>
        <taxon>Miridae</taxon>
        <taxon>Mirini</taxon>
        <taxon>Lygus</taxon>
    </lineage>
</organism>
<keyword evidence="1" id="KW-0689">Ribosomal protein</keyword>
<accession>A0A0A9XUR3</accession>
<dbReference type="InterPro" id="IPR009068">
    <property type="entry name" value="uS15_NS1_RNA-bd_sf"/>
</dbReference>
<name>A0A0A9XUR3_LYGHE</name>
<dbReference type="EMBL" id="GDHC01016448">
    <property type="protein sequence ID" value="JAQ02181.1"/>
    <property type="molecule type" value="Transcribed_RNA"/>
</dbReference>
<evidence type="ECO:0000313" key="2">
    <source>
        <dbReference type="EMBL" id="JAQ02181.1"/>
    </source>
</evidence>
<reference evidence="1" key="2">
    <citation type="submission" date="2014-07" db="EMBL/GenBank/DDBJ databases">
        <authorList>
            <person name="Hull J."/>
        </authorList>
    </citation>
    <scope>NUCLEOTIDE SEQUENCE</scope>
</reference>
<gene>
    <name evidence="1" type="primary">Mrps15</name>
    <name evidence="1" type="ORF">CM83_1254</name>
    <name evidence="2" type="ORF">g.8958</name>
</gene>
<reference evidence="1" key="1">
    <citation type="journal article" date="2014" name="PLoS ONE">
        <title>Transcriptome-Based Identification of ABC Transporters in the Western Tarnished Plant Bug Lygus hesperus.</title>
        <authorList>
            <person name="Hull J.J."/>
            <person name="Chaney K."/>
            <person name="Geib S.M."/>
            <person name="Fabrick J.A."/>
            <person name="Brent C.S."/>
            <person name="Walsh D."/>
            <person name="Lavine L.C."/>
        </authorList>
    </citation>
    <scope>NUCLEOTIDE SEQUENCE</scope>
</reference>
<evidence type="ECO:0000313" key="1">
    <source>
        <dbReference type="EMBL" id="JAG22603.1"/>
    </source>
</evidence>
<keyword evidence="1" id="KW-0687">Ribonucleoprotein</keyword>
<dbReference type="AlphaFoldDB" id="A0A0A9XUR3"/>
<protein>
    <submittedName>
        <fullName evidence="1">28S ribosomal protein S15, mitochondrial</fullName>
    </submittedName>
</protein>
<proteinExistence type="predicted"/>
<dbReference type="GO" id="GO:0005840">
    <property type="term" value="C:ribosome"/>
    <property type="evidence" value="ECO:0007669"/>
    <property type="project" value="UniProtKB-KW"/>
</dbReference>
<dbReference type="EMBL" id="GBHO01021001">
    <property type="protein sequence ID" value="JAG22603.1"/>
    <property type="molecule type" value="Transcribed_RNA"/>
</dbReference>
<dbReference type="SUPFAM" id="SSF47060">
    <property type="entry name" value="S15/NS1 RNA-binding domain"/>
    <property type="match status" value="1"/>
</dbReference>
<sequence length="186" mass="22144">MPSQRALKNVHGALFTDLTPVQKKKQEAMHYGITIPPTREMRFEQKHPLLVSALRQLNEQPKGFPFWYKKYPTRRHAYVHRFSIPSEMLEGYSDNIKKALSYEMMSNQEKQAAEEAMYMERYAEHDFDTTSDAVLAVKRALKVRRMRNHLLTNPHNNICKMILGFTEHSLKCALRRLRKRDFKKYW</sequence>